<dbReference type="GO" id="GO:0005938">
    <property type="term" value="C:cell cortex"/>
    <property type="evidence" value="ECO:0007669"/>
    <property type="project" value="UniProtKB-SubCell"/>
</dbReference>
<reference evidence="7" key="1">
    <citation type="submission" date="2022-11" db="UniProtKB">
        <authorList>
            <consortium name="WormBaseParasite"/>
        </authorList>
    </citation>
    <scope>IDENTIFICATION</scope>
</reference>
<dbReference type="Pfam" id="PF10165">
    <property type="entry name" value="Ric8"/>
    <property type="match status" value="1"/>
</dbReference>
<dbReference type="GO" id="GO:0005085">
    <property type="term" value="F:guanyl-nucleotide exchange factor activity"/>
    <property type="evidence" value="ECO:0007669"/>
    <property type="project" value="UniProtKB-KW"/>
</dbReference>
<dbReference type="GO" id="GO:0007186">
    <property type="term" value="P:G protein-coupled receptor signaling pathway"/>
    <property type="evidence" value="ECO:0007669"/>
    <property type="project" value="TreeGrafter"/>
</dbReference>
<evidence type="ECO:0000256" key="4">
    <source>
        <dbReference type="ARBA" id="ARBA00022658"/>
    </source>
</evidence>
<evidence type="ECO:0000256" key="1">
    <source>
        <dbReference type="ARBA" id="ARBA00004544"/>
    </source>
</evidence>
<evidence type="ECO:0000256" key="2">
    <source>
        <dbReference type="ARBA" id="ARBA00009049"/>
    </source>
</evidence>
<sequence length="541" mass="61558">MEENSLNAAVIEKWKSEGNIENNLNSLKNVNSGLAQRFVFPELGIQNLKLIKEVFVSQIFSEASVEYKCALLELIRYLCRDKNIITPLFSDDLVEALLQAGGIYPDYFIDSLEVVIEAGKCLNNALLNSVVVRTVFEQKCEQCLIGRIQAMIQHFEGSQKSYIKQLSYLTNASHSMLETLLFFDLRMAFIASAHSIELQKKWVDDNEKTNVFLEVLKFSCEKLPITDPRKSQWASDALRVLFNIYCHAQIFDIDFAQQCANECARLIKSTVVEDDLKQDAVHFLTIVRLCLPSLCPELNEEEQKDTTKVYDGYDMRFVDSLLEVMSRKIDKTPQEEIDMLTSYFATLMDLCKNHKAARRYCRLKVIPPLKAEHVEKPPDEGKTLRNKIIKILTLNGPCKDAAAEFLFVLCKRSVPRLIKYTGFGHSAGLLANYGFLGAINEQKRESDSEDSETESYNEVRNQVHPVTGYIQPDKENPLDNMSDEQKEYEAIKLANAMDKLMSEGIFQPSRIGPDGKPIPVGHVNELIKDFPTEEEKDSDSD</sequence>
<proteinExistence type="inferred from homology"/>
<evidence type="ECO:0000256" key="5">
    <source>
        <dbReference type="ARBA" id="ARBA00023186"/>
    </source>
</evidence>
<organism evidence="6 7">
    <name type="scientific">Panagrolaimus superbus</name>
    <dbReference type="NCBI Taxonomy" id="310955"/>
    <lineage>
        <taxon>Eukaryota</taxon>
        <taxon>Metazoa</taxon>
        <taxon>Ecdysozoa</taxon>
        <taxon>Nematoda</taxon>
        <taxon>Chromadorea</taxon>
        <taxon>Rhabditida</taxon>
        <taxon>Tylenchina</taxon>
        <taxon>Panagrolaimomorpha</taxon>
        <taxon>Panagrolaimoidea</taxon>
        <taxon>Panagrolaimidae</taxon>
        <taxon>Panagrolaimus</taxon>
    </lineage>
</organism>
<evidence type="ECO:0000313" key="7">
    <source>
        <dbReference type="WBParaSite" id="PSU_v2.g19754.t1"/>
    </source>
</evidence>
<dbReference type="InterPro" id="IPR008376">
    <property type="entry name" value="Chaperone_Ric-8_A/B"/>
</dbReference>
<comment type="subcellular location">
    <subcellularLocation>
        <location evidence="1">Cytoplasm</location>
        <location evidence="1">Cell cortex</location>
    </subcellularLocation>
</comment>
<keyword evidence="5" id="KW-0143">Chaperone</keyword>
<evidence type="ECO:0000313" key="6">
    <source>
        <dbReference type="Proteomes" id="UP000887577"/>
    </source>
</evidence>
<keyword evidence="6" id="KW-1185">Reference proteome</keyword>
<dbReference type="WBParaSite" id="PSU_v2.g19754.t1">
    <property type="protein sequence ID" value="PSU_v2.g19754.t1"/>
    <property type="gene ID" value="PSU_v2.g19754"/>
</dbReference>
<dbReference type="PANTHER" id="PTHR12425">
    <property type="entry name" value="SYNEMBRYN"/>
    <property type="match status" value="1"/>
</dbReference>
<evidence type="ECO:0000256" key="3">
    <source>
        <dbReference type="ARBA" id="ARBA00022490"/>
    </source>
</evidence>
<dbReference type="AlphaFoldDB" id="A0A914YHF1"/>
<dbReference type="PANTHER" id="PTHR12425:SF5">
    <property type="entry name" value="SYNEMBRYN"/>
    <property type="match status" value="1"/>
</dbReference>
<accession>A0A914YHF1</accession>
<dbReference type="PRINTS" id="PR01802">
    <property type="entry name" value="SYNEMBRYN"/>
</dbReference>
<keyword evidence="3" id="KW-0963">Cytoplasm</keyword>
<comment type="similarity">
    <text evidence="2">Belongs to the synembryn family.</text>
</comment>
<dbReference type="Proteomes" id="UP000887577">
    <property type="component" value="Unplaced"/>
</dbReference>
<dbReference type="GO" id="GO:0001965">
    <property type="term" value="F:G-protein alpha-subunit binding"/>
    <property type="evidence" value="ECO:0007669"/>
    <property type="project" value="TreeGrafter"/>
</dbReference>
<keyword evidence="4" id="KW-0344">Guanine-nucleotide releasing factor</keyword>
<protein>
    <submittedName>
        <fullName evidence="7">Synembryn-A</fullName>
    </submittedName>
</protein>
<dbReference type="InterPro" id="IPR019318">
    <property type="entry name" value="Gua_nucleotide_exch_fac_Ric8"/>
</dbReference>
<dbReference type="InterPro" id="IPR016024">
    <property type="entry name" value="ARM-type_fold"/>
</dbReference>
<name>A0A914YHF1_9BILA</name>
<dbReference type="SUPFAM" id="SSF48371">
    <property type="entry name" value="ARM repeat"/>
    <property type="match status" value="1"/>
</dbReference>